<dbReference type="InterPro" id="IPR020894">
    <property type="entry name" value="Cadherin_CS"/>
</dbReference>
<keyword evidence="6" id="KW-0472">Membrane</keyword>
<reference evidence="10" key="1">
    <citation type="submission" date="2018-11" db="EMBL/GenBank/DDBJ databases">
        <authorList>
            <person name="Alioto T."/>
            <person name="Alioto T."/>
        </authorList>
    </citation>
    <scope>NUCLEOTIDE SEQUENCE</scope>
</reference>
<dbReference type="Pfam" id="PF00028">
    <property type="entry name" value="Cadherin"/>
    <property type="match status" value="1"/>
</dbReference>
<sequence length="345" mass="38427">MRSRDYVLVCVIVFSLLKENRLHLIPGNYSILSLNRTLEDRGILIDTSTDMPIPPYNDTESHVAYISSFDGHDGIPYPPSYIFIDSLGNLYTRLLYYIFEMWDMELDDMAIIMDESGADFSTNAILVHKPPIIHTNHPYLNIYENSPIGTSFVVIEASSQTNDVVTVTPHDNATAARISLVPVKVGVNSTYMALTKLIPDRETERIWYLTFQAHDSHGDTLWTLPLHIDDVNDNAPFFVHDHFHAVFGFGLTVGTKALHVTALDVDEGPNAAITYSMKPHLVTHPSSRYNAFDIDPSTGDITLKEALQHGQSVYHYQVNATDGGIPQHVASALVDISILDFGVIG</sequence>
<dbReference type="SUPFAM" id="SSF49313">
    <property type="entry name" value="Cadherin-like"/>
    <property type="match status" value="2"/>
</dbReference>
<evidence type="ECO:0000256" key="7">
    <source>
        <dbReference type="ARBA" id="ARBA00023180"/>
    </source>
</evidence>
<comment type="subcellular location">
    <subcellularLocation>
        <location evidence="1">Membrane</location>
        <topology evidence="1">Single-pass membrane protein</topology>
    </subcellularLocation>
</comment>
<dbReference type="Proteomes" id="UP000596742">
    <property type="component" value="Unassembled WGS sequence"/>
</dbReference>
<evidence type="ECO:0000256" key="8">
    <source>
        <dbReference type="PROSITE-ProRule" id="PRU00043"/>
    </source>
</evidence>
<dbReference type="AlphaFoldDB" id="A0A8B6BIS5"/>
<dbReference type="PROSITE" id="PS50268">
    <property type="entry name" value="CADHERIN_2"/>
    <property type="match status" value="2"/>
</dbReference>
<keyword evidence="5" id="KW-1133">Transmembrane helix</keyword>
<dbReference type="SMART" id="SM00112">
    <property type="entry name" value="CA"/>
    <property type="match status" value="2"/>
</dbReference>
<evidence type="ECO:0000256" key="3">
    <source>
        <dbReference type="ARBA" id="ARBA00022737"/>
    </source>
</evidence>
<keyword evidence="11" id="KW-1185">Reference proteome</keyword>
<dbReference type="InterPro" id="IPR050174">
    <property type="entry name" value="Protocadherin/Cadherin-CA"/>
</dbReference>
<keyword evidence="3" id="KW-0677">Repeat</keyword>
<evidence type="ECO:0000256" key="5">
    <source>
        <dbReference type="ARBA" id="ARBA00022989"/>
    </source>
</evidence>
<comment type="caution">
    <text evidence="10">The sequence shown here is derived from an EMBL/GenBank/DDBJ whole genome shotgun (WGS) entry which is preliminary data.</text>
</comment>
<protein>
    <recommendedName>
        <fullName evidence="9">Cadherin domain-containing protein</fullName>
    </recommendedName>
</protein>
<dbReference type="GO" id="GO:0005509">
    <property type="term" value="F:calcium ion binding"/>
    <property type="evidence" value="ECO:0007669"/>
    <property type="project" value="UniProtKB-UniRule"/>
</dbReference>
<dbReference type="FunFam" id="2.60.40.60:FF:000021">
    <property type="entry name" value="FAT atypical cadherin 1"/>
    <property type="match status" value="1"/>
</dbReference>
<evidence type="ECO:0000256" key="6">
    <source>
        <dbReference type="ARBA" id="ARBA00023136"/>
    </source>
</evidence>
<dbReference type="PROSITE" id="PS00232">
    <property type="entry name" value="CADHERIN_1"/>
    <property type="match status" value="1"/>
</dbReference>
<dbReference type="GO" id="GO:0005886">
    <property type="term" value="C:plasma membrane"/>
    <property type="evidence" value="ECO:0007669"/>
    <property type="project" value="InterPro"/>
</dbReference>
<organism evidence="10 11">
    <name type="scientific">Mytilus galloprovincialis</name>
    <name type="common">Mediterranean mussel</name>
    <dbReference type="NCBI Taxonomy" id="29158"/>
    <lineage>
        <taxon>Eukaryota</taxon>
        <taxon>Metazoa</taxon>
        <taxon>Spiralia</taxon>
        <taxon>Lophotrochozoa</taxon>
        <taxon>Mollusca</taxon>
        <taxon>Bivalvia</taxon>
        <taxon>Autobranchia</taxon>
        <taxon>Pteriomorphia</taxon>
        <taxon>Mytilida</taxon>
        <taxon>Mytiloidea</taxon>
        <taxon>Mytilidae</taxon>
        <taxon>Mytilinae</taxon>
        <taxon>Mytilus</taxon>
    </lineage>
</organism>
<gene>
    <name evidence="10" type="ORF">MGAL_10B030226</name>
</gene>
<evidence type="ECO:0000256" key="1">
    <source>
        <dbReference type="ARBA" id="ARBA00004167"/>
    </source>
</evidence>
<dbReference type="InterPro" id="IPR015919">
    <property type="entry name" value="Cadherin-like_sf"/>
</dbReference>
<evidence type="ECO:0000259" key="9">
    <source>
        <dbReference type="PROSITE" id="PS50268"/>
    </source>
</evidence>
<keyword evidence="2" id="KW-0812">Transmembrane</keyword>
<dbReference type="PANTHER" id="PTHR24028:SF345">
    <property type="entry name" value="PROTOCADHERIN-16-LIKE"/>
    <property type="match status" value="1"/>
</dbReference>
<dbReference type="OrthoDB" id="6104319at2759"/>
<keyword evidence="4 8" id="KW-0106">Calcium</keyword>
<feature type="domain" description="Cadherin" evidence="9">
    <location>
        <begin position="254"/>
        <end position="340"/>
    </location>
</feature>
<dbReference type="GO" id="GO:0007156">
    <property type="term" value="P:homophilic cell adhesion via plasma membrane adhesion molecules"/>
    <property type="evidence" value="ECO:0007669"/>
    <property type="project" value="InterPro"/>
</dbReference>
<proteinExistence type="predicted"/>
<dbReference type="CDD" id="cd11304">
    <property type="entry name" value="Cadherin_repeat"/>
    <property type="match status" value="1"/>
</dbReference>
<name>A0A8B6BIS5_MYTGA</name>
<evidence type="ECO:0000313" key="10">
    <source>
        <dbReference type="EMBL" id="VDH90873.1"/>
    </source>
</evidence>
<dbReference type="PANTHER" id="PTHR24028">
    <property type="entry name" value="CADHERIN-87A"/>
    <property type="match status" value="1"/>
</dbReference>
<evidence type="ECO:0000313" key="11">
    <source>
        <dbReference type="Proteomes" id="UP000596742"/>
    </source>
</evidence>
<evidence type="ECO:0000256" key="4">
    <source>
        <dbReference type="ARBA" id="ARBA00022837"/>
    </source>
</evidence>
<feature type="domain" description="Cadherin" evidence="9">
    <location>
        <begin position="200"/>
        <end position="238"/>
    </location>
</feature>
<evidence type="ECO:0000256" key="2">
    <source>
        <dbReference type="ARBA" id="ARBA00022692"/>
    </source>
</evidence>
<accession>A0A8B6BIS5</accession>
<keyword evidence="7" id="KW-0325">Glycoprotein</keyword>
<dbReference type="Gene3D" id="2.60.40.60">
    <property type="entry name" value="Cadherins"/>
    <property type="match status" value="2"/>
</dbReference>
<dbReference type="InterPro" id="IPR002126">
    <property type="entry name" value="Cadherin-like_dom"/>
</dbReference>
<dbReference type="EMBL" id="UYJE01000177">
    <property type="protein sequence ID" value="VDH90873.1"/>
    <property type="molecule type" value="Genomic_DNA"/>
</dbReference>